<organism evidence="2 3">
    <name type="scientific">Pteropus alecto</name>
    <name type="common">Black flying fox</name>
    <dbReference type="NCBI Taxonomy" id="9402"/>
    <lineage>
        <taxon>Eukaryota</taxon>
        <taxon>Metazoa</taxon>
        <taxon>Chordata</taxon>
        <taxon>Craniata</taxon>
        <taxon>Vertebrata</taxon>
        <taxon>Euteleostomi</taxon>
        <taxon>Mammalia</taxon>
        <taxon>Eutheria</taxon>
        <taxon>Laurasiatheria</taxon>
        <taxon>Chiroptera</taxon>
        <taxon>Yinpterochiroptera</taxon>
        <taxon>Pteropodoidea</taxon>
        <taxon>Pteropodidae</taxon>
        <taxon>Pteropodinae</taxon>
        <taxon>Pteropus</taxon>
    </lineage>
</organism>
<sequence length="120" mass="13441">MDHVLCNKLQTDRGSRERPGSPGSQRRRFTSPPPRWGGQGLYPGPHPACKVAAVCFRTHRLSYFGLDKGNKQDQQGVTTRTQPPRLERLLLVGQCPGRLRHPLGSYRPCKATRHTEATSI</sequence>
<evidence type="ECO:0000313" key="3">
    <source>
        <dbReference type="Proteomes" id="UP000010552"/>
    </source>
</evidence>
<dbReference type="Proteomes" id="UP000010552">
    <property type="component" value="Unassembled WGS sequence"/>
</dbReference>
<feature type="region of interest" description="Disordered" evidence="1">
    <location>
        <begin position="1"/>
        <end position="42"/>
    </location>
</feature>
<keyword evidence="3" id="KW-1185">Reference proteome</keyword>
<evidence type="ECO:0000313" key="2">
    <source>
        <dbReference type="EMBL" id="ELK18239.1"/>
    </source>
</evidence>
<protein>
    <submittedName>
        <fullName evidence="2">Uncharacterized protein</fullName>
    </submittedName>
</protein>
<dbReference type="AlphaFoldDB" id="L5L3C3"/>
<reference evidence="3" key="1">
    <citation type="journal article" date="2013" name="Science">
        <title>Comparative analysis of bat genomes provides insight into the evolution of flight and immunity.</title>
        <authorList>
            <person name="Zhang G."/>
            <person name="Cowled C."/>
            <person name="Shi Z."/>
            <person name="Huang Z."/>
            <person name="Bishop-Lilly K.A."/>
            <person name="Fang X."/>
            <person name="Wynne J.W."/>
            <person name="Xiong Z."/>
            <person name="Baker M.L."/>
            <person name="Zhao W."/>
            <person name="Tachedjian M."/>
            <person name="Zhu Y."/>
            <person name="Zhou P."/>
            <person name="Jiang X."/>
            <person name="Ng J."/>
            <person name="Yang L."/>
            <person name="Wu L."/>
            <person name="Xiao J."/>
            <person name="Feng Y."/>
            <person name="Chen Y."/>
            <person name="Sun X."/>
            <person name="Zhang Y."/>
            <person name="Marsh G.A."/>
            <person name="Crameri G."/>
            <person name="Broder C.C."/>
            <person name="Frey K.G."/>
            <person name="Wang L.F."/>
            <person name="Wang J."/>
        </authorList>
    </citation>
    <scope>NUCLEOTIDE SEQUENCE [LARGE SCALE GENOMIC DNA]</scope>
</reference>
<feature type="compositionally biased region" description="Basic and acidic residues" evidence="1">
    <location>
        <begin position="1"/>
        <end position="19"/>
    </location>
</feature>
<dbReference type="EMBL" id="KB030332">
    <property type="protein sequence ID" value="ELK18239.1"/>
    <property type="molecule type" value="Genomic_DNA"/>
</dbReference>
<accession>L5L3C3</accession>
<evidence type="ECO:0000256" key="1">
    <source>
        <dbReference type="SAM" id="MobiDB-lite"/>
    </source>
</evidence>
<dbReference type="InParanoid" id="L5L3C3"/>
<name>L5L3C3_PTEAL</name>
<proteinExistence type="predicted"/>
<gene>
    <name evidence="2" type="ORF">PAL_GLEAN10009446</name>
</gene>